<dbReference type="AlphaFoldDB" id="A0A2D1U401"/>
<organism evidence="1 2">
    <name type="scientific">Pedobacter ginsengisoli</name>
    <dbReference type="NCBI Taxonomy" id="363852"/>
    <lineage>
        <taxon>Bacteria</taxon>
        <taxon>Pseudomonadati</taxon>
        <taxon>Bacteroidota</taxon>
        <taxon>Sphingobacteriia</taxon>
        <taxon>Sphingobacteriales</taxon>
        <taxon>Sphingobacteriaceae</taxon>
        <taxon>Pedobacter</taxon>
    </lineage>
</organism>
<evidence type="ECO:0000313" key="1">
    <source>
        <dbReference type="EMBL" id="ATP56264.1"/>
    </source>
</evidence>
<accession>A0A2D1U401</accession>
<gene>
    <name evidence="1" type="ORF">CPT03_07160</name>
</gene>
<keyword evidence="2" id="KW-1185">Reference proteome</keyword>
<reference evidence="1 2" key="1">
    <citation type="submission" date="2017-10" db="EMBL/GenBank/DDBJ databases">
        <title>Whole genome of Pedobacter ginsengisoli T01R-27 isolated from tomato rhizosphere.</title>
        <authorList>
            <person name="Weon H.-Y."/>
            <person name="Lee S.A."/>
            <person name="Sang M.K."/>
            <person name="Song J."/>
        </authorList>
    </citation>
    <scope>NUCLEOTIDE SEQUENCE [LARGE SCALE GENOMIC DNA]</scope>
    <source>
        <strain evidence="1 2">T01R-27</strain>
    </source>
</reference>
<dbReference type="KEGG" id="pgs:CPT03_07160"/>
<sequence>MKCLSDYKLNIFNGFIRKLPPFQITANQLKDLKNDKKYIAGVANGKVFIGDMNVKNKLLSFDLGTADTITVLVKASNDVKIFGDAVLKTEFNRFYLMDGMAAKILSGDVSKKQLIKIISTPNFTEVLPISTNSFLFRRIDNQKHENVLVKQNNNEEILHPKTKLLKKQVDGLFCTDGLMAKVPNANKIFYVYYYRNQIICLDTNLNLLYTKRTVDTVSHAKITVAKIKSSNEITMASPPLFVNKQVSATEKYLFLRSMLKADNETVSTFEKVAVIDVYDVENVAYQFSFYLPDLDKNKLTDFKVFGNTLVALFGRYLYTFKLNF</sequence>
<name>A0A2D1U401_9SPHI</name>
<dbReference type="EMBL" id="CP024091">
    <property type="protein sequence ID" value="ATP56264.1"/>
    <property type="molecule type" value="Genomic_DNA"/>
</dbReference>
<protein>
    <submittedName>
        <fullName evidence="1">Uncharacterized protein</fullName>
    </submittedName>
</protein>
<dbReference type="Proteomes" id="UP000223749">
    <property type="component" value="Chromosome"/>
</dbReference>
<evidence type="ECO:0000313" key="2">
    <source>
        <dbReference type="Proteomes" id="UP000223749"/>
    </source>
</evidence>
<proteinExistence type="predicted"/>